<evidence type="ECO:0000256" key="1">
    <source>
        <dbReference type="SAM" id="MobiDB-lite"/>
    </source>
</evidence>
<dbReference type="Proteomes" id="UP000283832">
    <property type="component" value="Unassembled WGS sequence"/>
</dbReference>
<comment type="caution">
    <text evidence="2">The sequence shown here is derived from an EMBL/GenBank/DDBJ whole genome shotgun (WGS) entry which is preliminary data.</text>
</comment>
<dbReference type="EMBL" id="QXEC01000015">
    <property type="protein sequence ID" value="RIV37263.1"/>
    <property type="molecule type" value="Genomic_DNA"/>
</dbReference>
<proteinExistence type="predicted"/>
<dbReference type="AlphaFoldDB" id="A0A418MT57"/>
<evidence type="ECO:0000313" key="3">
    <source>
        <dbReference type="Proteomes" id="UP000283832"/>
    </source>
</evidence>
<dbReference type="RefSeq" id="WP_119577701.1">
    <property type="nucleotide sequence ID" value="NZ_QXEC01000015.1"/>
</dbReference>
<evidence type="ECO:0000313" key="2">
    <source>
        <dbReference type="EMBL" id="RIV37263.1"/>
    </source>
</evidence>
<name>A0A418MT57_9ACTN</name>
<sequence>MQPADATPTAHTGSDAGTVPPPRSAPEVESAPTRRYRPAGGAPDDRVPGTPAQRGAPAPGDAPGPAVPASADDENGGEAEPGEAASGATPTDPAAALGERDREILAFERQWWRHAGAKEQAIRDRFGLSATRYYQLLNALLDNPAALAVDPVLVGRLRRLRASRTRNRRR</sequence>
<dbReference type="OrthoDB" id="3268863at2"/>
<dbReference type="InterPro" id="IPR021678">
    <property type="entry name" value="DUF3263"/>
</dbReference>
<dbReference type="Pfam" id="PF11662">
    <property type="entry name" value="DUF3263"/>
    <property type="match status" value="1"/>
</dbReference>
<feature type="region of interest" description="Disordered" evidence="1">
    <location>
        <begin position="1"/>
        <end position="100"/>
    </location>
</feature>
<keyword evidence="3" id="KW-1185">Reference proteome</keyword>
<gene>
    <name evidence="2" type="ORF">D2L64_17070</name>
</gene>
<organism evidence="2 3">
    <name type="scientific">Micromonospora radicis</name>
    <dbReference type="NCBI Taxonomy" id="1894971"/>
    <lineage>
        <taxon>Bacteria</taxon>
        <taxon>Bacillati</taxon>
        <taxon>Actinomycetota</taxon>
        <taxon>Actinomycetes</taxon>
        <taxon>Micromonosporales</taxon>
        <taxon>Micromonosporaceae</taxon>
        <taxon>Micromonospora</taxon>
    </lineage>
</organism>
<reference evidence="2 3" key="1">
    <citation type="submission" date="2018-08" db="EMBL/GenBank/DDBJ databases">
        <title>Jishengella sp. nov., isolated from a root of Azadirachta indica A. Juss. var. siamensis Valenton.</title>
        <authorList>
            <person name="Kuncharoen N."/>
            <person name="Tanasupawat S."/>
            <person name="Kudo T."/>
            <person name="Ohkuma M."/>
        </authorList>
    </citation>
    <scope>NUCLEOTIDE SEQUENCE [LARGE SCALE GENOMIC DNA]</scope>
    <source>
        <strain evidence="2 3">AZ1-13</strain>
    </source>
</reference>
<accession>A0A418MT57</accession>
<feature type="compositionally biased region" description="Acidic residues" evidence="1">
    <location>
        <begin position="71"/>
        <end position="81"/>
    </location>
</feature>
<protein>
    <submittedName>
        <fullName evidence="2">DUF3263 domain-containing protein</fullName>
    </submittedName>
</protein>